<feature type="compositionally biased region" description="Acidic residues" evidence="1">
    <location>
        <begin position="356"/>
        <end position="365"/>
    </location>
</feature>
<dbReference type="GeneID" id="94834970"/>
<feature type="compositionally biased region" description="Basic and acidic residues" evidence="1">
    <location>
        <begin position="223"/>
        <end position="237"/>
    </location>
</feature>
<feature type="compositionally biased region" description="Basic and acidic residues" evidence="1">
    <location>
        <begin position="336"/>
        <end position="355"/>
    </location>
</feature>
<dbReference type="RefSeq" id="XP_068365012.1">
    <property type="nucleotide sequence ID" value="XM_068500266.1"/>
</dbReference>
<feature type="compositionally biased region" description="Basic and acidic residues" evidence="1">
    <location>
        <begin position="255"/>
        <end position="267"/>
    </location>
</feature>
<name>A0A1J4KQ09_9EUKA</name>
<feature type="compositionally biased region" description="Polar residues" evidence="1">
    <location>
        <begin position="1859"/>
        <end position="1869"/>
    </location>
</feature>
<dbReference type="Proteomes" id="UP000179807">
    <property type="component" value="Unassembled WGS sequence"/>
</dbReference>
<feature type="compositionally biased region" description="Acidic residues" evidence="1">
    <location>
        <begin position="268"/>
        <end position="279"/>
    </location>
</feature>
<accession>A0A1J4KQ09</accession>
<feature type="compositionally biased region" description="Basic and acidic residues" evidence="1">
    <location>
        <begin position="1803"/>
        <end position="1854"/>
    </location>
</feature>
<dbReference type="EMBL" id="MLAK01000577">
    <property type="protein sequence ID" value="OHT11876.1"/>
    <property type="molecule type" value="Genomic_DNA"/>
</dbReference>
<feature type="compositionally biased region" description="Acidic residues" evidence="1">
    <location>
        <begin position="238"/>
        <end position="254"/>
    </location>
</feature>
<protein>
    <submittedName>
        <fullName evidence="2">Uncharacterized protein</fullName>
    </submittedName>
</protein>
<evidence type="ECO:0000313" key="3">
    <source>
        <dbReference type="Proteomes" id="UP000179807"/>
    </source>
</evidence>
<feature type="compositionally biased region" description="Acidic residues" evidence="1">
    <location>
        <begin position="293"/>
        <end position="304"/>
    </location>
</feature>
<evidence type="ECO:0000313" key="2">
    <source>
        <dbReference type="EMBL" id="OHT11876.1"/>
    </source>
</evidence>
<feature type="region of interest" description="Disordered" evidence="1">
    <location>
        <begin position="327"/>
        <end position="365"/>
    </location>
</feature>
<feature type="region of interest" description="Disordered" evidence="1">
    <location>
        <begin position="159"/>
        <end position="308"/>
    </location>
</feature>
<feature type="compositionally biased region" description="Basic and acidic residues" evidence="1">
    <location>
        <begin position="280"/>
        <end position="292"/>
    </location>
</feature>
<organism evidence="2 3">
    <name type="scientific">Tritrichomonas foetus</name>
    <dbReference type="NCBI Taxonomy" id="1144522"/>
    <lineage>
        <taxon>Eukaryota</taxon>
        <taxon>Metamonada</taxon>
        <taxon>Parabasalia</taxon>
        <taxon>Tritrichomonadida</taxon>
        <taxon>Tritrichomonadidae</taxon>
        <taxon>Tritrichomonas</taxon>
    </lineage>
</organism>
<feature type="region of interest" description="Disordered" evidence="1">
    <location>
        <begin position="1754"/>
        <end position="1872"/>
    </location>
</feature>
<comment type="caution">
    <text evidence="2">The sequence shown here is derived from an EMBL/GenBank/DDBJ whole genome shotgun (WGS) entry which is preliminary data.</text>
</comment>
<dbReference type="VEuPathDB" id="TrichDB:TRFO_18575"/>
<proteinExistence type="predicted"/>
<feature type="compositionally biased region" description="Basic and acidic residues" evidence="1">
    <location>
        <begin position="1769"/>
        <end position="1795"/>
    </location>
</feature>
<keyword evidence="3" id="KW-1185">Reference proteome</keyword>
<evidence type="ECO:0000256" key="1">
    <source>
        <dbReference type="SAM" id="MobiDB-lite"/>
    </source>
</evidence>
<feature type="compositionally biased region" description="Basic and acidic residues" evidence="1">
    <location>
        <begin position="197"/>
        <end position="212"/>
    </location>
</feature>
<sequence length="2192" mass="258368">MTDESMSIKLIIFEEQKETFSKHKFPIKSKNESLKDTLVSAFPGFAKKLENIRLLSKEKIDLNKPSIYYQNDIIVMLNEKRLQNSNNDPFAFEFSVEEGTETKHVQISIAKTVQDMINQLTLSNNAKFELYINEKKIDGQCKLYDLDLDSHFKIVSLDEESSTKSSSYSESDDSSDSFSNREDTLDDDDDENQSGFHNHDIPGNDINHESNEKVNQTTNGSKKIGEKVNDKQTHEKEEDQNDENEEKEEDIYTEEEIKNEEKIKNEEEINTEEEINEEKEEMKIKDEIKNEEEINTEEEINEEKEEMKIKDEIKNEEKIKNEEEINTEEEINEEKEEMKIKDEIKNEERDKKEISDDFNESDGDNEQICQNNPELPSSTINSGKVPVFIKGLSSTYFEGDKVEKIKQQNDRIEIINKNNEILNDDIVLTKNDEYIAVSKDHVLKYEYKGENCRIYISEETITLKHFIKKLCENHQNFVMIEPENDFKHAIKFSKTDQFTLKAFKLVDATPIFKWNDKYFICKDFKKLRTFFRDQNKFVTRITFNEKEIEYDNLENYEFKDFKNILKIQTAKLEKINIDYYGETKTIYFDKKTGKEQRKMIIKNQLNIKSEAIHIDISNENKIIEYINIQSDNPQYKRIPIQLQSSSHSLNIKMFISTLNDEYEDDFSTDIDKDTKLCEINQNIVKIKGFYPIDIRGYKVNGTSTVQKVIDKYFPGKHFLIKHKIVASQIKIQDIDNKNIELLDEKILSITISINQKKNLLEIDNFEMKGEDLKNMIILKWYPKRTINEIKLKYRNRTIEDNECIFDFLPTNDLNIMVEFEVYFNVKCLQTNEFHKFGPFTKETVKSLLKKCKRSYNYVVKLTLEGQYLSESESLLNVDSGNVVVELVYREFFYCYKEVTKSQQIPDDWTIGQFLEKEFPNIPIIVRFGEKQLNLTVKFLEIKKNTKSNPLLLTVNYTFQVCDKTISIPIDHQRQIYYFASDLLAVKRDSKRTHVEFKGELLENQEITFGELDYHNGDIIQVMKLPPILNFKLDNSQYTMNDNDLKVDTIKSKLQEMMSIDDDLFLQYNGNELTDDDIPKIEETEFIKICILDPNYKFKFKDIQFELRIPKFITVGQILSFLIGNDECRIKNKITGEMKAVKSLLLDVKCDYVLNLNDKELNEINALFEYHDKTKFMELVELEPLYKFEYNNEKKMELRFDRKKTVGDVKNEIQKHYNFNYNRNRIRFIVNDQSVDYEHDGDLMIKYFHRNQKIKIMILDPLYICYQDGKIKFESRFPIHATVNDMFDKLRQLSKKFKNHDIELESHDRIITETDGEETLIEICNDKDNKFTINLKKLTFNFRINGKLTRIRVDKTRLSLEKLHNLIQMDANLCDFHINQKADNHNLSCIPPISRLVVKRNEKELDKNQVFTKIEDFGRNDIFDIILLPPLFKFVSISGISKELRVERGKKLQDIKDTLIQQFKFYPYDIKVYHGSIILGNESSFDLYEEGQIEHFKVLRNNPIFKFEFSNQPISPIEIRLDPYTTIKEAKAIVAPMFNSSRLTIKQKINANHVILENDQCLINDFNKSFKINTFEVIVEPRNYQFKLCHEEMKMVDTENIRNKYDYLQKVEISKDSDLLILKLDDGKTVKDVKKLLYPAFAKNRNLNFKLNGVNLEDDVKFQQSFCSSKDQIAINYDDISYSLGNLKVENISFPDNFTVIDTKNYIIRQWEENNYNFDYVEVSDNEENSSDDEDTDRSNKDVFSKFSMSVFEETKCHHQKHNKSSSCKNDLDRSESSSHSKKKCTEKEEQGEKNKDRNKKPKDKNDKKNKDKKDRTNKDKKDRTNKDRKYGKNKDKKDGKNKEIDKATDVFKEEENSDEQSQMMDSSFNELPEDDPIIDKKLLVTKNPNRIEIIDKNNLHKKLKDTDKLIDQSGTDFLIKIKKDSLFNFHSENVNFNDVFTEMTVGEFRNLHQQYQFHTLETKGRLILDDERFFTLEEKIKLKQRKGEITTLKIVFPTTSNIIKRHEICGKTRELVFTKDESIKDVRIVIDDLIGFSSPPSTEKDYILEISGNRKVSDSQNLFTLGKEDKLYMKASEESLIDVLVYNHIASSNQKVLRNRRTPMMNETRSDDENNPKLMKLPLNKEMTIESLKRLILNEYSDSFIVNIIVNGQIPEDEMKLLDLLKNDEEGTQKIYALLQKTFNPSELGESH</sequence>
<reference evidence="2" key="1">
    <citation type="submission" date="2016-10" db="EMBL/GenBank/DDBJ databases">
        <authorList>
            <person name="Benchimol M."/>
            <person name="Almeida L.G."/>
            <person name="Vasconcelos A.T."/>
            <person name="Perreira-Neves A."/>
            <person name="Rosa I.A."/>
            <person name="Tasca T."/>
            <person name="Bogo M.R."/>
            <person name="de Souza W."/>
        </authorList>
    </citation>
    <scope>NUCLEOTIDE SEQUENCE [LARGE SCALE GENOMIC DNA]</scope>
    <source>
        <strain evidence="2">K</strain>
    </source>
</reference>
<gene>
    <name evidence="2" type="ORF">TRFO_18575</name>
</gene>